<sequence>MPLRQKLWKLLLTDGNRLTDRMRRRRQTYEYSKVPIRSVKLLLIAGSADFDVSVDENQRLFSVAQMRVQINTVAGNTVSAFTRSKSLRKDSSHPISSQGREIILQCFENPHSEFGNKVLQRIFEKRVDYQKYVYAMGKDRAYQMSVRLKDLVEEAVAKIYDPDYICEISRTYGEEHVELKAYGFKPDFWVTIADAITVEGVILDMASHQPADTVAAWSQLVTMMFSAVRDGYYSALRRHRMSSKRCLQRQATQESRDSESTVDVVSNHSETSESHRPTTRSVSMYARTSQNGTTTSRTSGCVNVMAPVSNRDRSTLVETRNSGGSMRVSKTQERMDIISDTTASSGTSSNRPRPIFE</sequence>
<dbReference type="InterPro" id="IPR044399">
    <property type="entry name" value="Mb-like_M"/>
</dbReference>
<dbReference type="GO" id="GO:0020037">
    <property type="term" value="F:heme binding"/>
    <property type="evidence" value="ECO:0007669"/>
    <property type="project" value="InterPro"/>
</dbReference>
<dbReference type="CDD" id="cd01040">
    <property type="entry name" value="Mb-like"/>
    <property type="match status" value="1"/>
</dbReference>
<name>A0AAD5NBS2_PARTN</name>
<dbReference type="InterPro" id="IPR012292">
    <property type="entry name" value="Globin/Proto"/>
</dbReference>
<dbReference type="EMBL" id="JAHQIW010005169">
    <property type="protein sequence ID" value="KAJ1365074.1"/>
    <property type="molecule type" value="Genomic_DNA"/>
</dbReference>
<proteinExistence type="predicted"/>
<feature type="compositionally biased region" description="Polar residues" evidence="1">
    <location>
        <begin position="339"/>
        <end position="351"/>
    </location>
</feature>
<gene>
    <name evidence="2" type="ORF">KIN20_025296</name>
</gene>
<dbReference type="Proteomes" id="UP001196413">
    <property type="component" value="Unassembled WGS sequence"/>
</dbReference>
<dbReference type="InterPro" id="IPR009050">
    <property type="entry name" value="Globin-like_sf"/>
</dbReference>
<feature type="region of interest" description="Disordered" evidence="1">
    <location>
        <begin position="337"/>
        <end position="357"/>
    </location>
</feature>
<dbReference type="Gene3D" id="1.10.490.10">
    <property type="entry name" value="Globins"/>
    <property type="match status" value="1"/>
</dbReference>
<comment type="caution">
    <text evidence="2">The sequence shown here is derived from an EMBL/GenBank/DDBJ whole genome shotgun (WGS) entry which is preliminary data.</text>
</comment>
<evidence type="ECO:0000256" key="1">
    <source>
        <dbReference type="SAM" id="MobiDB-lite"/>
    </source>
</evidence>
<feature type="compositionally biased region" description="Polar residues" evidence="1">
    <location>
        <begin position="279"/>
        <end position="301"/>
    </location>
</feature>
<reference evidence="2" key="1">
    <citation type="submission" date="2021-06" db="EMBL/GenBank/DDBJ databases">
        <title>Parelaphostrongylus tenuis whole genome reference sequence.</title>
        <authorList>
            <person name="Garwood T.J."/>
            <person name="Larsen P.A."/>
            <person name="Fountain-Jones N.M."/>
            <person name="Garbe J.R."/>
            <person name="Macchietto M.G."/>
            <person name="Kania S.A."/>
            <person name="Gerhold R.W."/>
            <person name="Richards J.E."/>
            <person name="Wolf T.M."/>
        </authorList>
    </citation>
    <scope>NUCLEOTIDE SEQUENCE</scope>
    <source>
        <strain evidence="2">MNPRO001-30</strain>
        <tissue evidence="2">Meninges</tissue>
    </source>
</reference>
<keyword evidence="3" id="KW-1185">Reference proteome</keyword>
<dbReference type="AlphaFoldDB" id="A0AAD5NBS2"/>
<dbReference type="GO" id="GO:0019825">
    <property type="term" value="F:oxygen binding"/>
    <property type="evidence" value="ECO:0007669"/>
    <property type="project" value="InterPro"/>
</dbReference>
<evidence type="ECO:0000313" key="3">
    <source>
        <dbReference type="Proteomes" id="UP001196413"/>
    </source>
</evidence>
<organism evidence="2 3">
    <name type="scientific">Parelaphostrongylus tenuis</name>
    <name type="common">Meningeal worm</name>
    <dbReference type="NCBI Taxonomy" id="148309"/>
    <lineage>
        <taxon>Eukaryota</taxon>
        <taxon>Metazoa</taxon>
        <taxon>Ecdysozoa</taxon>
        <taxon>Nematoda</taxon>
        <taxon>Chromadorea</taxon>
        <taxon>Rhabditida</taxon>
        <taxon>Rhabditina</taxon>
        <taxon>Rhabditomorpha</taxon>
        <taxon>Strongyloidea</taxon>
        <taxon>Metastrongylidae</taxon>
        <taxon>Parelaphostrongylus</taxon>
    </lineage>
</organism>
<accession>A0AAD5NBS2</accession>
<evidence type="ECO:0000313" key="2">
    <source>
        <dbReference type="EMBL" id="KAJ1365074.1"/>
    </source>
</evidence>
<dbReference type="SUPFAM" id="SSF46458">
    <property type="entry name" value="Globin-like"/>
    <property type="match status" value="1"/>
</dbReference>
<feature type="region of interest" description="Disordered" evidence="1">
    <location>
        <begin position="244"/>
        <end position="304"/>
    </location>
</feature>
<protein>
    <submittedName>
        <fullName evidence="2">Uncharacterized protein</fullName>
    </submittedName>
</protein>